<accession>A0A1T1HDV4</accession>
<dbReference type="InterPro" id="IPR043128">
    <property type="entry name" value="Rev_trsase/Diguanyl_cyclase"/>
</dbReference>
<feature type="transmembrane region" description="Helical" evidence="4">
    <location>
        <begin position="111"/>
        <end position="132"/>
    </location>
</feature>
<comment type="caution">
    <text evidence="6">The sequence shown here is derived from an EMBL/GenBank/DDBJ whole genome shotgun (WGS) entry which is preliminary data.</text>
</comment>
<proteinExistence type="predicted"/>
<evidence type="ECO:0000256" key="4">
    <source>
        <dbReference type="SAM" id="Phobius"/>
    </source>
</evidence>
<dbReference type="InterPro" id="IPR000160">
    <property type="entry name" value="GGDEF_dom"/>
</dbReference>
<reference evidence="6" key="1">
    <citation type="submission" date="2017-02" db="EMBL/GenBank/DDBJ databases">
        <title>Draft Genome Sequence of the Salt Water Bacterium Oceanospirillum linum ATCC 11336.</title>
        <authorList>
            <person name="Trachtenberg A.M."/>
            <person name="Carney J.G."/>
            <person name="Linnane J.D."/>
            <person name="Rheaume B.A."/>
            <person name="Pitts N.L."/>
            <person name="Mykles D.L."/>
            <person name="Maclea K.S."/>
        </authorList>
    </citation>
    <scope>NUCLEOTIDE SEQUENCE [LARGE SCALE GENOMIC DNA]</scope>
    <source>
        <strain evidence="6">ATCC 11336</strain>
    </source>
</reference>
<evidence type="ECO:0000313" key="6">
    <source>
        <dbReference type="EMBL" id="OOV87907.1"/>
    </source>
</evidence>
<evidence type="ECO:0000313" key="7">
    <source>
        <dbReference type="Proteomes" id="UP000190064"/>
    </source>
</evidence>
<dbReference type="Proteomes" id="UP000190064">
    <property type="component" value="Unassembled WGS sequence"/>
</dbReference>
<gene>
    <name evidence="6" type="ORF">BTA35_0207925</name>
</gene>
<evidence type="ECO:0000259" key="5">
    <source>
        <dbReference type="PROSITE" id="PS50887"/>
    </source>
</evidence>
<feature type="transmembrane region" description="Helical" evidence="4">
    <location>
        <begin position="80"/>
        <end position="99"/>
    </location>
</feature>
<dbReference type="EC" id="2.7.7.65" evidence="2"/>
<sequence length="390" mass="44456">MREKSILTDVGSMTLPHRLRYMFEQVRGYELIGSRNHPADFNLVRAEYINTRVRVLALLFSILTPLWIPVDYFILPESSFGMMAAARLLFSLSLLALWVKASYVFSLRHARFRLLMLMVIPALFHLSAQFILGEHLSDARLASYTFLPFLIITIHCVFPLTLREGSLLALITIFTLSLDELIQRQMFTLASLNNLWLLAVIMSIAIWAQLSQLHMQLKLFEQATTDALTGLLTRRAFMSLAESELSRSERYNRTLTMALLDLDHFKVINDTYGHQAGDKVLVTFSRQLKDVLRATDIIGRYGGEEFIIVLPETRLDEAEQVIQRVLDTCRETPVQYGNHSIRLTASAGLGEVLVDVQTSILYIDEALYQAKDSGRDRIIKVAGERKLLTE</sequence>
<keyword evidence="7" id="KW-1185">Reference proteome</keyword>
<dbReference type="NCBIfam" id="TIGR00254">
    <property type="entry name" value="GGDEF"/>
    <property type="match status" value="1"/>
</dbReference>
<protein>
    <recommendedName>
        <fullName evidence="2">diguanylate cyclase</fullName>
        <ecNumber evidence="2">2.7.7.65</ecNumber>
    </recommendedName>
</protein>
<dbReference type="PANTHER" id="PTHR45138">
    <property type="entry name" value="REGULATORY COMPONENTS OF SENSORY TRANSDUCTION SYSTEM"/>
    <property type="match status" value="1"/>
</dbReference>
<keyword evidence="4" id="KW-0812">Transmembrane</keyword>
<dbReference type="CDD" id="cd01949">
    <property type="entry name" value="GGDEF"/>
    <property type="match status" value="1"/>
</dbReference>
<dbReference type="AlphaFoldDB" id="A0A1T1HDV4"/>
<evidence type="ECO:0000256" key="1">
    <source>
        <dbReference type="ARBA" id="ARBA00001946"/>
    </source>
</evidence>
<feature type="transmembrane region" description="Helical" evidence="4">
    <location>
        <begin position="186"/>
        <end position="208"/>
    </location>
</feature>
<dbReference type="InterPro" id="IPR050469">
    <property type="entry name" value="Diguanylate_Cyclase"/>
</dbReference>
<comment type="catalytic activity">
    <reaction evidence="3">
        <text>2 GTP = 3',3'-c-di-GMP + 2 diphosphate</text>
        <dbReference type="Rhea" id="RHEA:24898"/>
        <dbReference type="ChEBI" id="CHEBI:33019"/>
        <dbReference type="ChEBI" id="CHEBI:37565"/>
        <dbReference type="ChEBI" id="CHEBI:58805"/>
        <dbReference type="EC" id="2.7.7.65"/>
    </reaction>
</comment>
<dbReference type="STRING" id="966.BTA35_0207925"/>
<dbReference type="Pfam" id="PF00990">
    <property type="entry name" value="GGDEF"/>
    <property type="match status" value="1"/>
</dbReference>
<dbReference type="RefSeq" id="WP_078319260.1">
    <property type="nucleotide sequence ID" value="NZ_FXTS01000012.1"/>
</dbReference>
<keyword evidence="4" id="KW-0472">Membrane</keyword>
<name>A0A1T1HDV4_OCELI</name>
<organism evidence="6 7">
    <name type="scientific">Oceanospirillum linum</name>
    <dbReference type="NCBI Taxonomy" id="966"/>
    <lineage>
        <taxon>Bacteria</taxon>
        <taxon>Pseudomonadati</taxon>
        <taxon>Pseudomonadota</taxon>
        <taxon>Gammaproteobacteria</taxon>
        <taxon>Oceanospirillales</taxon>
        <taxon>Oceanospirillaceae</taxon>
        <taxon>Oceanospirillum</taxon>
    </lineage>
</organism>
<dbReference type="PANTHER" id="PTHR45138:SF9">
    <property type="entry name" value="DIGUANYLATE CYCLASE DGCM-RELATED"/>
    <property type="match status" value="1"/>
</dbReference>
<feature type="domain" description="GGDEF" evidence="5">
    <location>
        <begin position="253"/>
        <end position="383"/>
    </location>
</feature>
<dbReference type="FunFam" id="3.30.70.270:FF:000001">
    <property type="entry name" value="Diguanylate cyclase domain protein"/>
    <property type="match status" value="1"/>
</dbReference>
<dbReference type="InterPro" id="IPR029787">
    <property type="entry name" value="Nucleotide_cyclase"/>
</dbReference>
<dbReference type="SUPFAM" id="SSF55073">
    <property type="entry name" value="Nucleotide cyclase"/>
    <property type="match status" value="1"/>
</dbReference>
<keyword evidence="4" id="KW-1133">Transmembrane helix</keyword>
<dbReference type="SMART" id="SM00267">
    <property type="entry name" value="GGDEF"/>
    <property type="match status" value="1"/>
</dbReference>
<dbReference type="Gene3D" id="3.30.70.270">
    <property type="match status" value="1"/>
</dbReference>
<dbReference type="PROSITE" id="PS50887">
    <property type="entry name" value="GGDEF"/>
    <property type="match status" value="1"/>
</dbReference>
<evidence type="ECO:0000256" key="3">
    <source>
        <dbReference type="ARBA" id="ARBA00034247"/>
    </source>
</evidence>
<dbReference type="EMBL" id="MTSD02000002">
    <property type="protein sequence ID" value="OOV87907.1"/>
    <property type="molecule type" value="Genomic_DNA"/>
</dbReference>
<comment type="cofactor">
    <cofactor evidence="1">
        <name>Mg(2+)</name>
        <dbReference type="ChEBI" id="CHEBI:18420"/>
    </cofactor>
</comment>
<feature type="transmembrane region" description="Helical" evidence="4">
    <location>
        <begin position="144"/>
        <end position="174"/>
    </location>
</feature>
<evidence type="ECO:0000256" key="2">
    <source>
        <dbReference type="ARBA" id="ARBA00012528"/>
    </source>
</evidence>
<dbReference type="GO" id="GO:0052621">
    <property type="term" value="F:diguanylate cyclase activity"/>
    <property type="evidence" value="ECO:0007669"/>
    <property type="project" value="UniProtKB-EC"/>
</dbReference>
<feature type="transmembrane region" description="Helical" evidence="4">
    <location>
        <begin position="55"/>
        <end position="74"/>
    </location>
</feature>